<dbReference type="RefSeq" id="WP_097064915.1">
    <property type="nucleotide sequence ID" value="NZ_OBMI01000003.1"/>
</dbReference>
<organism evidence="1 2">
    <name type="scientific">Sphingomonas guangdongensis</name>
    <dbReference type="NCBI Taxonomy" id="1141890"/>
    <lineage>
        <taxon>Bacteria</taxon>
        <taxon>Pseudomonadati</taxon>
        <taxon>Pseudomonadota</taxon>
        <taxon>Alphaproteobacteria</taxon>
        <taxon>Sphingomonadales</taxon>
        <taxon>Sphingomonadaceae</taxon>
        <taxon>Sphingomonas</taxon>
    </lineage>
</organism>
<dbReference type="Proteomes" id="UP000219494">
    <property type="component" value="Unassembled WGS sequence"/>
</dbReference>
<evidence type="ECO:0000313" key="2">
    <source>
        <dbReference type="Proteomes" id="UP000219494"/>
    </source>
</evidence>
<protein>
    <submittedName>
        <fullName evidence="1">E2 family protein E</fullName>
    </submittedName>
</protein>
<dbReference type="Pfam" id="PF14462">
    <property type="entry name" value="Prok-E2_E"/>
    <property type="match status" value="1"/>
</dbReference>
<dbReference type="AlphaFoldDB" id="A0A285R201"/>
<keyword evidence="2" id="KW-1185">Reference proteome</keyword>
<proteinExistence type="predicted"/>
<reference evidence="1 2" key="1">
    <citation type="submission" date="2017-07" db="EMBL/GenBank/DDBJ databases">
        <authorList>
            <person name="Sun Z.S."/>
            <person name="Albrecht U."/>
            <person name="Echele G."/>
            <person name="Lee C.C."/>
        </authorList>
    </citation>
    <scope>NUCLEOTIDE SEQUENCE [LARGE SCALE GENOMIC DNA]</scope>
    <source>
        <strain evidence="1 2">CGMCC 1.12672</strain>
    </source>
</reference>
<evidence type="ECO:0000313" key="1">
    <source>
        <dbReference type="EMBL" id="SOB88115.1"/>
    </source>
</evidence>
<accession>A0A285R201</accession>
<dbReference type="InterPro" id="IPR025701">
    <property type="entry name" value="UBQ-conjugat_E2_E"/>
</dbReference>
<dbReference type="EMBL" id="OBMI01000003">
    <property type="protein sequence ID" value="SOB88115.1"/>
    <property type="molecule type" value="Genomic_DNA"/>
</dbReference>
<name>A0A285R201_9SPHN</name>
<sequence>MSGPVTMQLDKLRERFGGADVRPAMSGTMLVTVPNVRLPDGWSKPSTTIRFIIPSGYPYAHLDCFWADADLKLANGGQPQNTGFNPIPGVADPMLWFSWHLTAPWDPNRDTLTTWMNVVINRLKEVR</sequence>
<dbReference type="OrthoDB" id="512401at2"/>
<gene>
    <name evidence="1" type="ORF">SAMN06297144_3255</name>
</gene>